<dbReference type="AlphaFoldDB" id="A0A1E4T0Q7"/>
<keyword evidence="2" id="KW-0813">Transport</keyword>
<dbReference type="GO" id="GO:0000814">
    <property type="term" value="C:ESCRT II complex"/>
    <property type="evidence" value="ECO:0007669"/>
    <property type="project" value="InterPro"/>
</dbReference>
<dbReference type="InterPro" id="IPR036390">
    <property type="entry name" value="WH_DNA-bd_sf"/>
</dbReference>
<dbReference type="GO" id="GO:0042803">
    <property type="term" value="F:protein homodimerization activity"/>
    <property type="evidence" value="ECO:0007669"/>
    <property type="project" value="TreeGrafter"/>
</dbReference>
<dbReference type="PANTHER" id="PTHR13149">
    <property type="entry name" value="VACUOLAR PROTEIN SORTING-ASSOCIATED PROTEIN VPS25"/>
    <property type="match status" value="1"/>
</dbReference>
<dbReference type="SUPFAM" id="SSF46785">
    <property type="entry name" value="Winged helix' DNA-binding domain"/>
    <property type="match status" value="2"/>
</dbReference>
<evidence type="ECO:0008006" key="6">
    <source>
        <dbReference type="Google" id="ProtNLM"/>
    </source>
</evidence>
<proteinExistence type="inferred from homology"/>
<dbReference type="OrthoDB" id="245150at2759"/>
<accession>A0A1E4T0Q7</accession>
<dbReference type="EMBL" id="KV453852">
    <property type="protein sequence ID" value="ODV85356.1"/>
    <property type="molecule type" value="Genomic_DNA"/>
</dbReference>
<dbReference type="Gene3D" id="1.10.10.570">
    <property type="entry name" value="Winged helix' DNA-binding domain. Chain C. Domain 1"/>
    <property type="match status" value="1"/>
</dbReference>
<comment type="similarity">
    <text evidence="1">Belongs to the VPS25 family.</text>
</comment>
<dbReference type="GO" id="GO:0005198">
    <property type="term" value="F:structural molecule activity"/>
    <property type="evidence" value="ECO:0007669"/>
    <property type="project" value="TreeGrafter"/>
</dbReference>
<organism evidence="4 5">
    <name type="scientific">[Candida] arabinofermentans NRRL YB-2248</name>
    <dbReference type="NCBI Taxonomy" id="983967"/>
    <lineage>
        <taxon>Eukaryota</taxon>
        <taxon>Fungi</taxon>
        <taxon>Dikarya</taxon>
        <taxon>Ascomycota</taxon>
        <taxon>Saccharomycotina</taxon>
        <taxon>Pichiomycetes</taxon>
        <taxon>Pichiales</taxon>
        <taxon>Pichiaceae</taxon>
        <taxon>Ogataea</taxon>
        <taxon>Ogataea/Candida clade</taxon>
    </lineage>
</organism>
<sequence>MSSNTFKYPTIYNFPPFFTKQPNLQTFQIQLQIWQDLILDYCKFYKIWSLSINGQPNTTTTSITDDDDDGEEDVDNDDIDIDVDISKNSIFKNDKIERYAKSDFILDIINHMIKNGKCEWIDANNHKFGLFIYWYTLEEWADKLYDWIDNTGQNNTVLTLYEIRKSELTENQEFNNINLNLLIKILEILVKLNKALILKDDSGSIVGVKFS</sequence>
<dbReference type="Gene3D" id="1.10.10.10">
    <property type="entry name" value="Winged helix-like DNA-binding domain superfamily/Winged helix DNA-binding domain"/>
    <property type="match status" value="1"/>
</dbReference>
<evidence type="ECO:0000313" key="4">
    <source>
        <dbReference type="EMBL" id="ODV85356.1"/>
    </source>
</evidence>
<name>A0A1E4T0Q7_9ASCO</name>
<dbReference type="InterPro" id="IPR014041">
    <property type="entry name" value="ESCRT-II_cplx_Vps25-sub_N"/>
</dbReference>
<protein>
    <recommendedName>
        <fullName evidence="6">Vacuolar protein-sorting-associated protein 25</fullName>
    </recommendedName>
</protein>
<dbReference type="InterPro" id="IPR036388">
    <property type="entry name" value="WH-like_DNA-bd_sf"/>
</dbReference>
<reference evidence="5" key="1">
    <citation type="submission" date="2016-04" db="EMBL/GenBank/DDBJ databases">
        <title>Comparative genomics of biotechnologically important yeasts.</title>
        <authorList>
            <consortium name="DOE Joint Genome Institute"/>
            <person name="Riley R."/>
            <person name="Haridas S."/>
            <person name="Wolfe K.H."/>
            <person name="Lopes M.R."/>
            <person name="Hittinger C.T."/>
            <person name="Goker M."/>
            <person name="Salamov A."/>
            <person name="Wisecaver J."/>
            <person name="Long T.M."/>
            <person name="Aerts A.L."/>
            <person name="Barry K."/>
            <person name="Choi C."/>
            <person name="Clum A."/>
            <person name="Coughlan A.Y."/>
            <person name="Deshpande S."/>
            <person name="Douglass A.P."/>
            <person name="Hanson S.J."/>
            <person name="Klenk H.-P."/>
            <person name="Labutti K."/>
            <person name="Lapidus A."/>
            <person name="Lindquist E."/>
            <person name="Lipzen A."/>
            <person name="Meier-Kolthoff J.P."/>
            <person name="Ohm R.A."/>
            <person name="Otillar R.P."/>
            <person name="Pangilinan J."/>
            <person name="Peng Y."/>
            <person name="Rokas A."/>
            <person name="Rosa C.A."/>
            <person name="Scheuner C."/>
            <person name="Sibirny A.A."/>
            <person name="Slot J.C."/>
            <person name="Stielow J.B."/>
            <person name="Sun H."/>
            <person name="Kurtzman C.P."/>
            <person name="Blackwell M."/>
            <person name="Grigoriev I.V."/>
            <person name="Jeffries T.W."/>
        </authorList>
    </citation>
    <scope>NUCLEOTIDE SEQUENCE [LARGE SCALE GENOMIC DNA]</scope>
    <source>
        <strain evidence="5">NRRL YB-2248</strain>
    </source>
</reference>
<keyword evidence="3" id="KW-0653">Protein transport</keyword>
<gene>
    <name evidence="4" type="ORF">CANARDRAFT_7476</name>
</gene>
<evidence type="ECO:0000256" key="2">
    <source>
        <dbReference type="ARBA" id="ARBA00022448"/>
    </source>
</evidence>
<dbReference type="PANTHER" id="PTHR13149:SF0">
    <property type="entry name" value="VACUOLAR PROTEIN-SORTING-ASSOCIATED PROTEIN 25"/>
    <property type="match status" value="1"/>
</dbReference>
<evidence type="ECO:0000256" key="3">
    <source>
        <dbReference type="ARBA" id="ARBA00022927"/>
    </source>
</evidence>
<evidence type="ECO:0000313" key="5">
    <source>
        <dbReference type="Proteomes" id="UP000094801"/>
    </source>
</evidence>
<dbReference type="InterPro" id="IPR008570">
    <property type="entry name" value="ESCRT-II_cplx_Vps25-sub"/>
</dbReference>
<dbReference type="Pfam" id="PF05871">
    <property type="entry name" value="ESCRT-II"/>
    <property type="match status" value="1"/>
</dbReference>
<dbReference type="STRING" id="983967.A0A1E4T0Q7"/>
<dbReference type="GO" id="GO:0043328">
    <property type="term" value="P:protein transport to vacuole involved in ubiquitin-dependent protein catabolic process via the multivesicular body sorting pathway"/>
    <property type="evidence" value="ECO:0007669"/>
    <property type="project" value="TreeGrafter"/>
</dbReference>
<dbReference type="Proteomes" id="UP000094801">
    <property type="component" value="Unassembled WGS sequence"/>
</dbReference>
<evidence type="ECO:0000256" key="1">
    <source>
        <dbReference type="ARBA" id="ARBA00009674"/>
    </source>
</evidence>
<keyword evidence="5" id="KW-1185">Reference proteome</keyword>